<dbReference type="GO" id="GO:0046872">
    <property type="term" value="F:metal ion binding"/>
    <property type="evidence" value="ECO:0007669"/>
    <property type="project" value="InterPro"/>
</dbReference>
<dbReference type="InterPro" id="IPR003806">
    <property type="entry name" value="ATP-grasp_PylC-type"/>
</dbReference>
<dbReference type="GO" id="GO:0016874">
    <property type="term" value="F:ligase activity"/>
    <property type="evidence" value="ECO:0007669"/>
    <property type="project" value="UniProtKB-KW"/>
</dbReference>
<organism evidence="3 4">
    <name type="scientific">Sphaerotilus hippei</name>
    <dbReference type="NCBI Taxonomy" id="744406"/>
    <lineage>
        <taxon>Bacteria</taxon>
        <taxon>Pseudomonadati</taxon>
        <taxon>Pseudomonadota</taxon>
        <taxon>Betaproteobacteria</taxon>
        <taxon>Burkholderiales</taxon>
        <taxon>Sphaerotilaceae</taxon>
        <taxon>Sphaerotilus</taxon>
    </lineage>
</organism>
<dbReference type="EMBL" id="QJJS01000028">
    <property type="protein sequence ID" value="PXW91962.1"/>
    <property type="molecule type" value="Genomic_DNA"/>
</dbReference>
<dbReference type="PROSITE" id="PS50975">
    <property type="entry name" value="ATP_GRASP"/>
    <property type="match status" value="1"/>
</dbReference>
<dbReference type="Proteomes" id="UP000247811">
    <property type="component" value="Unassembled WGS sequence"/>
</dbReference>
<dbReference type="Gene3D" id="3.30.470.20">
    <property type="entry name" value="ATP-grasp fold, B domain"/>
    <property type="match status" value="1"/>
</dbReference>
<keyword evidence="4" id="KW-1185">Reference proteome</keyword>
<dbReference type="Pfam" id="PF02655">
    <property type="entry name" value="ATP-grasp_3"/>
    <property type="match status" value="1"/>
</dbReference>
<sequence length="389" mass="41683">MTRLVLAGVSVRALAQAARRDGLDVVAFDAFGDADTREACERWQPLPARPGSPVDGEALAACLHALVRQDGREWLGWVPGSGFEPRDSGLEAAAEALPLLGTTPAAVRRVRDPAFFFGVLDARGIEHPPVQLRPVTSRGWLRKDFGGSGGEHIHAADAPDLPPATGQTYWQQWMAGQPLSLTLIGNGSRAALLGANRLLCGTDAAHPWRYTGVIGPLPWPSGRQQTAWQGLADRLVAAFELRGLCGIDLLLDGERCLVLEVNARPPASLVLYGRGGGLMQAHLRACCQGRLPDAAALAALRGGLAADAMEVGGQAVVHAPRPLRLDPRQLERLRQDRRTTHDLHDLPSAPIEVAAWQPVCSVSARAADPDTVARLLSQRHDHILNLLDT</sequence>
<dbReference type="AlphaFoldDB" id="A0A318GV23"/>
<name>A0A318GV23_9BURK</name>
<proteinExistence type="predicted"/>
<protein>
    <submittedName>
        <fullName evidence="3">Putative ATP-grasp superfamily ATP-dependent carboligase</fullName>
    </submittedName>
</protein>
<dbReference type="SUPFAM" id="SSF56059">
    <property type="entry name" value="Glutathione synthetase ATP-binding domain-like"/>
    <property type="match status" value="1"/>
</dbReference>
<gene>
    <name evidence="3" type="ORF">C7444_1289</name>
</gene>
<accession>A0A318GV23</accession>
<keyword evidence="1" id="KW-0547">Nucleotide-binding</keyword>
<feature type="domain" description="ATP-grasp" evidence="2">
    <location>
        <begin position="231"/>
        <end position="287"/>
    </location>
</feature>
<dbReference type="RefSeq" id="WP_110402460.1">
    <property type="nucleotide sequence ID" value="NZ_QJJS01000028.1"/>
</dbReference>
<dbReference type="OrthoDB" id="5572734at2"/>
<evidence type="ECO:0000259" key="2">
    <source>
        <dbReference type="PROSITE" id="PS50975"/>
    </source>
</evidence>
<keyword evidence="1" id="KW-0067">ATP-binding</keyword>
<evidence type="ECO:0000313" key="4">
    <source>
        <dbReference type="Proteomes" id="UP000247811"/>
    </source>
</evidence>
<evidence type="ECO:0000313" key="3">
    <source>
        <dbReference type="EMBL" id="PXW91962.1"/>
    </source>
</evidence>
<dbReference type="GO" id="GO:0005524">
    <property type="term" value="F:ATP binding"/>
    <property type="evidence" value="ECO:0007669"/>
    <property type="project" value="UniProtKB-UniRule"/>
</dbReference>
<reference evidence="3 4" key="1">
    <citation type="submission" date="2018-05" db="EMBL/GenBank/DDBJ databases">
        <title>Genomic Encyclopedia of Type Strains, Phase IV (KMG-IV): sequencing the most valuable type-strain genomes for metagenomic binning, comparative biology and taxonomic classification.</title>
        <authorList>
            <person name="Goeker M."/>
        </authorList>
    </citation>
    <scope>NUCLEOTIDE SEQUENCE [LARGE SCALE GENOMIC DNA]</scope>
    <source>
        <strain evidence="3 4">DSM 566</strain>
    </source>
</reference>
<dbReference type="InterPro" id="IPR011761">
    <property type="entry name" value="ATP-grasp"/>
</dbReference>
<keyword evidence="3" id="KW-0436">Ligase</keyword>
<comment type="caution">
    <text evidence="3">The sequence shown here is derived from an EMBL/GenBank/DDBJ whole genome shotgun (WGS) entry which is preliminary data.</text>
</comment>
<evidence type="ECO:0000256" key="1">
    <source>
        <dbReference type="PROSITE-ProRule" id="PRU00409"/>
    </source>
</evidence>